<sequence length="141" mass="14461">MLKKVVIAALATTIALPAVAQAVSQGDQMLSRIEGVQPGSLSTAELVELSAARGPDGDLFTAEQLVKTADNGTATRAAYGASEQVSAGRAQLAAQLGVNPADFSLSQLVRLNDAVKENDATTVRAIFQDAGVNAPATTILR</sequence>
<name>A0A5B8IUE8_9RHOB</name>
<dbReference type="EMBL" id="CP042261">
    <property type="protein sequence ID" value="QDY69742.1"/>
    <property type="molecule type" value="Genomic_DNA"/>
</dbReference>
<evidence type="ECO:0008006" key="4">
    <source>
        <dbReference type="Google" id="ProtNLM"/>
    </source>
</evidence>
<evidence type="ECO:0000313" key="3">
    <source>
        <dbReference type="Proteomes" id="UP000318483"/>
    </source>
</evidence>
<keyword evidence="3" id="KW-1185">Reference proteome</keyword>
<gene>
    <name evidence="2" type="ORF">FPZ52_09000</name>
</gene>
<dbReference type="KEGG" id="lit:FPZ52_09000"/>
<evidence type="ECO:0000313" key="2">
    <source>
        <dbReference type="EMBL" id="QDY69742.1"/>
    </source>
</evidence>
<proteinExistence type="predicted"/>
<dbReference type="Proteomes" id="UP000318483">
    <property type="component" value="Chromosome"/>
</dbReference>
<dbReference type="RefSeq" id="WP_146365119.1">
    <property type="nucleotide sequence ID" value="NZ_CP042261.1"/>
</dbReference>
<keyword evidence="1" id="KW-0732">Signal</keyword>
<feature type="chain" id="PRO_5022807425" description="DUF4148 domain-containing protein" evidence="1">
    <location>
        <begin position="21"/>
        <end position="141"/>
    </location>
</feature>
<organism evidence="2 3">
    <name type="scientific">Qingshengfaniella alkalisoli</name>
    <dbReference type="NCBI Taxonomy" id="2599296"/>
    <lineage>
        <taxon>Bacteria</taxon>
        <taxon>Pseudomonadati</taxon>
        <taxon>Pseudomonadota</taxon>
        <taxon>Alphaproteobacteria</taxon>
        <taxon>Rhodobacterales</taxon>
        <taxon>Paracoccaceae</taxon>
        <taxon>Qingshengfaniella</taxon>
    </lineage>
</organism>
<evidence type="ECO:0000256" key="1">
    <source>
        <dbReference type="SAM" id="SignalP"/>
    </source>
</evidence>
<dbReference type="AlphaFoldDB" id="A0A5B8IUE8"/>
<protein>
    <recommendedName>
        <fullName evidence="4">DUF4148 domain-containing protein</fullName>
    </recommendedName>
</protein>
<dbReference type="OrthoDB" id="7877136at2"/>
<accession>A0A5B8IUE8</accession>
<feature type="signal peptide" evidence="1">
    <location>
        <begin position="1"/>
        <end position="20"/>
    </location>
</feature>
<reference evidence="2 3" key="1">
    <citation type="submission" date="2019-07" db="EMBL/GenBank/DDBJ databases">
        <title>Litoreibacter alkalisoli sp. nov., isolated from saline-alkaline soil.</title>
        <authorList>
            <person name="Wang S."/>
            <person name="Xu L."/>
            <person name="Xing Y.-T."/>
            <person name="Sun J.-Q."/>
        </authorList>
    </citation>
    <scope>NUCLEOTIDE SEQUENCE [LARGE SCALE GENOMIC DNA]</scope>
    <source>
        <strain evidence="2 3">LN3S51</strain>
    </source>
</reference>